<dbReference type="SMART" id="SM00386">
    <property type="entry name" value="HAT"/>
    <property type="match status" value="4"/>
</dbReference>
<dbReference type="PANTHER" id="PTHR21563">
    <property type="entry name" value="ZINC FINGER C3H1 DOMAIN-CONTAINING PROTEIN"/>
    <property type="match status" value="1"/>
</dbReference>
<dbReference type="Pfam" id="PF10650">
    <property type="entry name" value="zf-C3H1"/>
    <property type="match status" value="1"/>
</dbReference>
<dbReference type="PANTHER" id="PTHR21563:SF3">
    <property type="entry name" value="ZINC FINGER C3H1 DOMAIN-CONTAINING PROTEIN"/>
    <property type="match status" value="1"/>
</dbReference>
<feature type="compositionally biased region" description="Polar residues" evidence="1">
    <location>
        <begin position="742"/>
        <end position="760"/>
    </location>
</feature>
<proteinExistence type="predicted"/>
<dbReference type="Gene3D" id="1.25.40.10">
    <property type="entry name" value="Tetratricopeptide repeat domain"/>
    <property type="match status" value="1"/>
</dbReference>
<name>A0A5D3C3A9_CUCMM</name>
<gene>
    <name evidence="3" type="ORF">E5676_scaffold98G003300</name>
</gene>
<dbReference type="InterPro" id="IPR039278">
    <property type="entry name" value="Red1"/>
</dbReference>
<evidence type="ECO:0000313" key="4">
    <source>
        <dbReference type="Proteomes" id="UP000321947"/>
    </source>
</evidence>
<feature type="region of interest" description="Disordered" evidence="1">
    <location>
        <begin position="953"/>
        <end position="978"/>
    </location>
</feature>
<evidence type="ECO:0000256" key="1">
    <source>
        <dbReference type="SAM" id="MobiDB-lite"/>
    </source>
</evidence>
<feature type="region of interest" description="Disordered" evidence="1">
    <location>
        <begin position="742"/>
        <end position="773"/>
    </location>
</feature>
<feature type="region of interest" description="Disordered" evidence="1">
    <location>
        <begin position="393"/>
        <end position="424"/>
    </location>
</feature>
<accession>A0A5D3C3A9</accession>
<dbReference type="GO" id="GO:0005634">
    <property type="term" value="C:nucleus"/>
    <property type="evidence" value="ECO:0007669"/>
    <property type="project" value="TreeGrafter"/>
</dbReference>
<feature type="region of interest" description="Disordered" evidence="1">
    <location>
        <begin position="259"/>
        <end position="278"/>
    </location>
</feature>
<evidence type="ECO:0000259" key="2">
    <source>
        <dbReference type="Pfam" id="PF10650"/>
    </source>
</evidence>
<feature type="domain" description="Putative zinc-finger" evidence="2">
    <location>
        <begin position="1065"/>
        <end position="1085"/>
    </location>
</feature>
<evidence type="ECO:0000313" key="3">
    <source>
        <dbReference type="EMBL" id="TYK05820.1"/>
    </source>
</evidence>
<dbReference type="InterPro" id="IPR019607">
    <property type="entry name" value="Putative_zinc-finger_domain"/>
</dbReference>
<comment type="caution">
    <text evidence="3">The sequence shown here is derived from an EMBL/GenBank/DDBJ whole genome shotgun (WGS) entry which is preliminary data.</text>
</comment>
<reference evidence="3 4" key="1">
    <citation type="submission" date="2019-08" db="EMBL/GenBank/DDBJ databases">
        <title>Draft genome sequences of two oriental melons (Cucumis melo L. var makuwa).</title>
        <authorList>
            <person name="Kwon S.-Y."/>
        </authorList>
    </citation>
    <scope>NUCLEOTIDE SEQUENCE [LARGE SCALE GENOMIC DNA]</scope>
    <source>
        <strain evidence="4">cv. Chang Bougi</strain>
        <tissue evidence="3">Leaf</tissue>
    </source>
</reference>
<organism evidence="3 4">
    <name type="scientific">Cucumis melo var. makuwa</name>
    <name type="common">Oriental melon</name>
    <dbReference type="NCBI Taxonomy" id="1194695"/>
    <lineage>
        <taxon>Eukaryota</taxon>
        <taxon>Viridiplantae</taxon>
        <taxon>Streptophyta</taxon>
        <taxon>Embryophyta</taxon>
        <taxon>Tracheophyta</taxon>
        <taxon>Spermatophyta</taxon>
        <taxon>Magnoliopsida</taxon>
        <taxon>eudicotyledons</taxon>
        <taxon>Gunneridae</taxon>
        <taxon>Pentapetalae</taxon>
        <taxon>rosids</taxon>
        <taxon>fabids</taxon>
        <taxon>Cucurbitales</taxon>
        <taxon>Cucurbitaceae</taxon>
        <taxon>Benincaseae</taxon>
        <taxon>Cucumis</taxon>
    </lineage>
</organism>
<sequence length="1864" mass="209070">MNGEYLIVLLVTQLPFTKHFFSKGVPPPSLLIGHLYVMYVISGTNRMGGINLIYVVHYIKSCHLSIDKVVEETTCDYCATLDFYKIVHFQRHAIPASGSVGLCMVLENLLHLGTRHQPGMFREDLSKNVEDMPQTLEAIPELTLMDRCCLMRILMRNVDDMKAFLKVRPVCSTVPASIASPISSSLPPKDKCNPGIQTASADICPRTSISTMSQKIRDNAQIVNKASTPWGASRKANSNLVISFSDDSGSELEECSKVRTSKSHSDAVRHFKPPTSTLDRSNKLRSMTRNKVMANKLPLSQVFIPSMTKNHKAYSKGAAGPSFAEQGSKIRAFSGNLQSQGRGNDQGMNLNTSKLQDLRQQIAIRESKLKLKSAQQNKESLLVTNQDYIVTNSKPDLGRKGNNTISQFPPLGPKEPNVKRMKTSGSYSSKLSLNEQQLHSLIAAKFVWPQEPGEEIQNIKGSYNQKGKSLSREEASVLKQSKEDIKHVAASPSLGIDLGKVQDDITDIVANGNHSDLIGKQVDPHPLVVLDQATALPNVASNVQSQFDNVEFRRQSDGLQPSASTAKSFEGTPPQSAYNVKIPEPCSNFFKSLINCKSSGTAFGNSSSCLDFGNFDLQSLFEIEESLDKDLEEAQDCRRQCEIEERNAFKIYSRAQRALIEANSRCLDLYNKRELFSAHFHSFCMNNPGSVSSSRQQEDMIIDVDHLNSMSGNANITSPLYQKHSEYNSSTRLRNDLNMQHENAGPINTSNLHENGQNLGSEPGSCSDLGGNTVDPLPFKGNNIADRICSPSVNPNISLDGDEESLPSDHEMIDSYNECYMRKKHFEDDQMEAYNMLKKNHCDNNIEDSLRLEAKLRSELFARLGTRNLSKACNPCNNIQTSVEQGTENDARNDRTQQNNTELTVGLAVGSDVDLISKKNESALLSGKGDQQFGFGGTDRCKTPDEIHGPYHFENLPSETPDLTDSDDNEPFSREGSCSKTTFSFTPLTMNSVLQHMKVISSVSIEVLLSRTLNLGFPEDGDSLEVDRIHWRKFIENSVHEIVRPMLQSDGSYTDDLAIDPSWPLCMYELRGKCNNDECPWQHMKDFSFANRRQCQHGHINSSDETKVFKYEDRMTPPTYLVGIDILKADSRSYGPVLAQRSSQCWQNFFSISLTLPNLLRKDASADGLFLHDARIEAKGSWNRPSSYFQRGGSVLSQLKQGDENLALETALIIINQETNSREGMKKALPVLSRAVENNPKSIALWAVYLLIFYSYTTTGGKDDMFSYAVKHNGQSYELWLMYINSRMNLDARLAAYDSAISALCDNIFSHNLDGKDASAHILDLILQMTNCLCMSGNVEKAIQRIFGLLQVAMDSDEPYSFMHSDMLTCLNISDKCIFWVCVVYLVLYRKLPHAIVQQLECEKELIEIEWPAVQLTNGEKLRASRVVKKVVDFADSCLNNESPESKCYQKSIQMFAVNHIRCLMAFEDIEFSRNLLDKYVKLYPSCPELILLDIRARKHDFGDATVVAFEQAIRYWPKEVPGIQCIWNQYAEYLLRNGRIKCTEELMARWFNSTSKMDCSKTRTPVNSDCDSLHLLDHASGSIVRALDCSPSEVDVVFWYLNHSVHKLLVNDQLEARLAFDNALRAASAGTFRYCMREYAMFLLTDESLLNEAASVGGIRSILEGYLNDARAFPVCEPLSRRFINDIKKPRVRLLVSNTLSPISPDVSLVNCILEVWYGPSLLPQKFNKPKELVDFVETILEMLPSNYQLVLSVCKQLSNGDNYSSQAASPSLIFWACSNLITAIFNCVPIPPEFIWVEAANILVNVKGLEAITERFHKRALSVYPFSVQLWKSYYSMCKTRGDTSTVLQEVNERGIELNEPS</sequence>
<dbReference type="GO" id="GO:0000178">
    <property type="term" value="C:exosome (RNase complex)"/>
    <property type="evidence" value="ECO:0007669"/>
    <property type="project" value="TreeGrafter"/>
</dbReference>
<dbReference type="SUPFAM" id="SSF48452">
    <property type="entry name" value="TPR-like"/>
    <property type="match status" value="1"/>
</dbReference>
<dbReference type="GO" id="GO:0006396">
    <property type="term" value="P:RNA processing"/>
    <property type="evidence" value="ECO:0007669"/>
    <property type="project" value="InterPro"/>
</dbReference>
<dbReference type="InterPro" id="IPR003107">
    <property type="entry name" value="HAT"/>
</dbReference>
<dbReference type="EMBL" id="SSTD01013776">
    <property type="protein sequence ID" value="TYK05820.1"/>
    <property type="molecule type" value="Genomic_DNA"/>
</dbReference>
<dbReference type="InterPro" id="IPR011990">
    <property type="entry name" value="TPR-like_helical_dom_sf"/>
</dbReference>
<protein>
    <submittedName>
        <fullName evidence="3">Zinc finger C3H1 domain-containing protein isoform X1</fullName>
    </submittedName>
</protein>
<dbReference type="Proteomes" id="UP000321947">
    <property type="component" value="Unassembled WGS sequence"/>
</dbReference>